<accession>A0ABR7YB44</accession>
<name>A0ABR7YB44_9SPHI</name>
<evidence type="ECO:0000313" key="2">
    <source>
        <dbReference type="Proteomes" id="UP000651271"/>
    </source>
</evidence>
<dbReference type="RefSeq" id="WP_190301380.1">
    <property type="nucleotide sequence ID" value="NZ_JACOIJ010000003.1"/>
</dbReference>
<dbReference type="Proteomes" id="UP000651271">
    <property type="component" value="Unassembled WGS sequence"/>
</dbReference>
<gene>
    <name evidence="1" type="ORF">H8B04_02830</name>
</gene>
<evidence type="ECO:0000313" key="1">
    <source>
        <dbReference type="EMBL" id="MBD1428512.1"/>
    </source>
</evidence>
<keyword evidence="2" id="KW-1185">Reference proteome</keyword>
<evidence type="ECO:0008006" key="3">
    <source>
        <dbReference type="Google" id="ProtNLM"/>
    </source>
</evidence>
<sequence>MGRPRKTVEHPVQLMKLMELYKKFQDGETIISLARKLDMDSLLLNNWMKEIETIDKILKSEEVHNEEKEIWKNMYLKVAFKLEKLENGKSED</sequence>
<comment type="caution">
    <text evidence="1">The sequence shown here is derived from an EMBL/GenBank/DDBJ whole genome shotgun (WGS) entry which is preliminary data.</text>
</comment>
<protein>
    <recommendedName>
        <fullName evidence="3">Transposase</fullName>
    </recommendedName>
</protein>
<reference evidence="1 2" key="1">
    <citation type="submission" date="2020-08" db="EMBL/GenBank/DDBJ databases">
        <title>Sphingobacterium sp. DN04309 isolated from aquaculture water.</title>
        <authorList>
            <person name="Zhang M."/>
        </authorList>
    </citation>
    <scope>NUCLEOTIDE SEQUENCE [LARGE SCALE GENOMIC DNA]</scope>
    <source>
        <strain evidence="1 2">DN04309</strain>
    </source>
</reference>
<dbReference type="EMBL" id="JACOIJ010000003">
    <property type="protein sequence ID" value="MBD1428512.1"/>
    <property type="molecule type" value="Genomic_DNA"/>
</dbReference>
<proteinExistence type="predicted"/>
<organism evidence="1 2">
    <name type="scientific">Sphingobacterium litopenaei</name>
    <dbReference type="NCBI Taxonomy" id="2763500"/>
    <lineage>
        <taxon>Bacteria</taxon>
        <taxon>Pseudomonadati</taxon>
        <taxon>Bacteroidota</taxon>
        <taxon>Sphingobacteriia</taxon>
        <taxon>Sphingobacteriales</taxon>
        <taxon>Sphingobacteriaceae</taxon>
        <taxon>Sphingobacterium</taxon>
    </lineage>
</organism>